<sequence length="1908" mass="207851">MESETDDNCYERKDIPVDGFGGDFYHSRDVTTRQLNRHLLTHVGTDLSPAAVGRPISLPAKLPNPDGGACNGSGHDQLDSGANGIDSSTLIRRYAEVTKFKQETTSGSGNSGNRLSKGPESSLALAKKRLSSLHSNVPQNEMETMDDDMMPLLSSNRELSQEELYESHTSLVSSSEGGIMAEGEETSSDESQESNSSANHTAIVMSLLERLLRSHPVWFLPGIQRSGAIHLLQGKEEGTFIVRGSSQSKTMAVSVRLPANAGPYIEHYLIQSNNGQLSLESSRFKFDSIPALIAHYTQCCDELPVQLCLPVALREAKNRQQLSSLALLGQEFWRYPMASSPKPKLTAVLPATTPSATSSHMNTPSEATHSSGIGISVLNHTPIGQATSVAGGTSLGAGGMMNAFGETPTDTFSTLSSFTVSNGQTLLSPESIDSAIMMSPMDPHQNQTGIIGKTSTFKARKQQIVSPTTTQHEVEKQIELFNANILGHGSGGGHSNGEATGGEMTSSTSSSMESRQNDVLSMTGTLERKPRAPRPTPPNTLNIKPIRYGVLRNANCSKMYNILTVCRSPPAPPARRIRLQIAENSSTVEGTTFSLQKDTDFTPTTGFPTKDTAFQRREPATLPTGISHNLGAQVSNTVWYCDSDNVGDAVGKQSMSQSNDHKPEHDHPCFSVPTSTRVSRRNKRKESKHYQESDILESPSVYCRSTLVDKISDYEDIWSQDACKSDRRSLLGQRHGMFGQEDLTLKGLVSPSIESMSYRQGKLTSYRGPAAHGAHTYSVDNLAVGMSGHDSASDRASTPTDRPARPPVALKTFSPIPKEENRFGRSVLTDVVVRQRSCMNISHTTPVGTPVTLEDALSGMGQEQKQNSPFYADPADILSNIIRRSPLNRLASSNSSQRHSEPPKQLFGNDDSLLSAVHPWGNGNGYNVNNNFAASLDELALEKNDSMLSGVRMHALSITGGSSGHGTNDYDSDIRWKTPTASLKTIEPATKSHQKSTDSLMGRPVTIHQIIAKKLPALNLSERLLGGLLANDSSIGTNGESGFGTLGNRGQRKSAYDNVEKQANAYASSAINSAHSDDGTVFSEPWDSSQWDSFLPNEQSSMEAPNMGNNYDHSGSTAKDTRYRKDMHYQLPQSQQKVATILRSRSCRDREILCKRWSHVRYVNRNEATVMNCIFVDGAVSPSSSSGCGYGSRGMANRARSQAGEGWTISLDSDGSSRKASANNVHGPTVQGIVAVASTPLRHEGECRPKAALASAARSDNGATAANAVGKQRHQLENQAGVEWQSHARVARKRPASEDVKCWQASQSLQALSYSTVGSGSGGRFDRLFGGTFGVQDGLPVPECDYPSKRTSIADGKLCSVLLLDGWCRVEYDECDSSSSLSDYTIMIDDCTATPLDPNVPHDADVEQLFGLDEQGNIIINVGHIEEERGRVLLVKKRRYRKIFSRLDQGKEINETTRFDGMWQKLVHKLFTCCEEKLVRGHPRNRSSHNGPGESIATYALYLANKPDSTFSRNISNFIACTKESKAAPHPQVVMRNMRQFMSGMKNYLVKHGEGDFAGEVQKARAQLKPDEFLNLDSILEEVMHKLVILPLREHLYGLFVDYYSQSGDIQLIVEKVRSTAGRGPLAFGIKGNVIPPSPTAMRQIATLFVRLQEAELPLAKLDLLLAAVSTIFEATTCCNGQQLSADDFLPVLVMVVAHCGFIGAEIEAEYMWGLLQPSLLSGEAGYYLTALCSAVHVLKNFSLSEQEGTSTLDWDSSTLPNCSSVLRVIIPDEYNGSIQTRTLPIRPHTTTKEVCRIIAHKARITNAQDYGLFKLIDGEETLLHDTECPQDVRMTAKGKHFMIAYKRIDAKIAWPTVMPNNAASNNNTMTTSTTNNTAYAIANNAIITSPTTTTTTTTTASDNHLKV</sequence>
<reference evidence="9" key="1">
    <citation type="submission" date="2013-03" db="EMBL/GenBank/DDBJ databases">
        <title>The Genome Sequence of Anopheles christyi ACHKN1017.</title>
        <authorList>
            <consortium name="The Broad Institute Genomics Platform"/>
            <person name="Neafsey D.E."/>
            <person name="Besansky N."/>
            <person name="Walker B."/>
            <person name="Young S.K."/>
            <person name="Zeng Q."/>
            <person name="Gargeya S."/>
            <person name="Fitzgerald M."/>
            <person name="Haas B."/>
            <person name="Abouelleil A."/>
            <person name="Allen A.W."/>
            <person name="Alvarado L."/>
            <person name="Arachchi H.M."/>
            <person name="Berlin A.M."/>
            <person name="Chapman S.B."/>
            <person name="Gainer-Dewar J."/>
            <person name="Goldberg J."/>
            <person name="Griggs A."/>
            <person name="Gujja S."/>
            <person name="Hansen M."/>
            <person name="Howarth C."/>
            <person name="Imamovic A."/>
            <person name="Ireland A."/>
            <person name="Larimer J."/>
            <person name="McCowan C."/>
            <person name="Murphy C."/>
            <person name="Pearson M."/>
            <person name="Poon T.W."/>
            <person name="Priest M."/>
            <person name="Roberts A."/>
            <person name="Saif S."/>
            <person name="Shea T."/>
            <person name="Sisk P."/>
            <person name="Sykes S."/>
            <person name="Wortman J."/>
            <person name="Nusbaum C."/>
            <person name="Birren B."/>
        </authorList>
    </citation>
    <scope>NUCLEOTIDE SEQUENCE [LARGE SCALE GENOMIC DNA]</scope>
    <source>
        <strain evidence="9">ACHKN1017</strain>
    </source>
</reference>
<feature type="compositionally biased region" description="Polar residues" evidence="4">
    <location>
        <begin position="103"/>
        <end position="114"/>
    </location>
</feature>
<feature type="compositionally biased region" description="Polar residues" evidence="4">
    <location>
        <begin position="167"/>
        <end position="176"/>
    </location>
</feature>
<dbReference type="InterPro" id="IPR029071">
    <property type="entry name" value="Ubiquitin-like_domsf"/>
</dbReference>
<dbReference type="PANTHER" id="PTHR23101">
    <property type="entry name" value="RAB GDP/GTP EXCHANGE FACTOR"/>
    <property type="match status" value="1"/>
</dbReference>
<dbReference type="SUPFAM" id="SSF54236">
    <property type="entry name" value="Ubiquitin-like"/>
    <property type="match status" value="1"/>
</dbReference>
<dbReference type="Proteomes" id="UP000075881">
    <property type="component" value="Unassembled WGS sequence"/>
</dbReference>
<protein>
    <recommendedName>
        <fullName evidence="10">Protein sprint</fullName>
    </recommendedName>
</protein>
<feature type="domain" description="Ras-associating" evidence="6">
    <location>
        <begin position="1763"/>
        <end position="1851"/>
    </location>
</feature>
<dbReference type="GO" id="GO:0016192">
    <property type="term" value="P:vesicle-mediated transport"/>
    <property type="evidence" value="ECO:0007669"/>
    <property type="project" value="InterPro"/>
</dbReference>
<comment type="similarity">
    <text evidence="1">Belongs to the RIN (Ras interaction/interference) family.</text>
</comment>
<keyword evidence="2" id="KW-0343">GTPase activation</keyword>
<evidence type="ECO:0000256" key="1">
    <source>
        <dbReference type="ARBA" id="ARBA00006919"/>
    </source>
</evidence>
<dbReference type="GO" id="GO:0005829">
    <property type="term" value="C:cytosol"/>
    <property type="evidence" value="ECO:0007669"/>
    <property type="project" value="TreeGrafter"/>
</dbReference>
<dbReference type="SUPFAM" id="SSF55550">
    <property type="entry name" value="SH2 domain"/>
    <property type="match status" value="1"/>
</dbReference>
<dbReference type="InterPro" id="IPR000159">
    <property type="entry name" value="RA_dom"/>
</dbReference>
<dbReference type="InterPro" id="IPR036860">
    <property type="entry name" value="SH2_dom_sf"/>
</dbReference>
<feature type="compositionally biased region" description="Acidic residues" evidence="4">
    <location>
        <begin position="182"/>
        <end position="192"/>
    </location>
</feature>
<dbReference type="InterPro" id="IPR045046">
    <property type="entry name" value="Vps9-like"/>
</dbReference>
<feature type="compositionally biased region" description="Low complexity" evidence="4">
    <location>
        <begin position="496"/>
        <end position="514"/>
    </location>
</feature>
<dbReference type="Gene3D" id="1.20.1050.80">
    <property type="entry name" value="VPS9 domain"/>
    <property type="match status" value="1"/>
</dbReference>
<feature type="compositionally biased region" description="Basic residues" evidence="4">
    <location>
        <begin position="678"/>
        <end position="687"/>
    </location>
</feature>
<evidence type="ECO:0000256" key="4">
    <source>
        <dbReference type="SAM" id="MobiDB-lite"/>
    </source>
</evidence>
<dbReference type="PROSITE" id="PS51205">
    <property type="entry name" value="VPS9"/>
    <property type="match status" value="1"/>
</dbReference>
<evidence type="ECO:0000256" key="3">
    <source>
        <dbReference type="PROSITE-ProRule" id="PRU00191"/>
    </source>
</evidence>
<dbReference type="Pfam" id="PF00017">
    <property type="entry name" value="SH2"/>
    <property type="match status" value="1"/>
</dbReference>
<name>A0A182K1U2_9DIPT</name>
<dbReference type="Pfam" id="PF23268">
    <property type="entry name" value="RIN1"/>
    <property type="match status" value="1"/>
</dbReference>
<feature type="region of interest" description="Disordered" evidence="4">
    <location>
        <begin position="487"/>
        <end position="516"/>
    </location>
</feature>
<accession>A0A182K1U2</accession>
<dbReference type="SMART" id="SM00314">
    <property type="entry name" value="RA"/>
    <property type="match status" value="1"/>
</dbReference>
<dbReference type="PROSITE" id="PS50200">
    <property type="entry name" value="RA"/>
    <property type="match status" value="1"/>
</dbReference>
<dbReference type="GO" id="GO:0030139">
    <property type="term" value="C:endocytic vesicle"/>
    <property type="evidence" value="ECO:0007669"/>
    <property type="project" value="TreeGrafter"/>
</dbReference>
<evidence type="ECO:0000256" key="2">
    <source>
        <dbReference type="ARBA" id="ARBA00022468"/>
    </source>
</evidence>
<reference evidence="8" key="2">
    <citation type="submission" date="2020-05" db="UniProtKB">
        <authorList>
            <consortium name="EnsemblMetazoa"/>
        </authorList>
    </citation>
    <scope>IDENTIFICATION</scope>
    <source>
        <strain evidence="8">ACHKN1017</strain>
    </source>
</reference>
<evidence type="ECO:0000259" key="7">
    <source>
        <dbReference type="PROSITE" id="PS51205"/>
    </source>
</evidence>
<keyword evidence="9" id="KW-1185">Reference proteome</keyword>
<dbReference type="CDD" id="cd01776">
    <property type="entry name" value="RA_Rin"/>
    <property type="match status" value="1"/>
</dbReference>
<feature type="compositionally biased region" description="Basic and acidic residues" evidence="4">
    <location>
        <begin position="659"/>
        <end position="668"/>
    </location>
</feature>
<dbReference type="PROSITE" id="PS50001">
    <property type="entry name" value="SH2"/>
    <property type="match status" value="1"/>
</dbReference>
<evidence type="ECO:0000259" key="6">
    <source>
        <dbReference type="PROSITE" id="PS50200"/>
    </source>
</evidence>
<feature type="region of interest" description="Disordered" evidence="4">
    <location>
        <begin position="101"/>
        <end position="122"/>
    </location>
</feature>
<feature type="region of interest" description="Disordered" evidence="4">
    <location>
        <begin position="1207"/>
        <end position="1226"/>
    </location>
</feature>
<feature type="compositionally biased region" description="Polar residues" evidence="4">
    <location>
        <begin position="1210"/>
        <end position="1226"/>
    </location>
</feature>
<evidence type="ECO:0000259" key="5">
    <source>
        <dbReference type="PROSITE" id="PS50001"/>
    </source>
</evidence>
<dbReference type="InterPro" id="IPR003123">
    <property type="entry name" value="VPS9"/>
</dbReference>
<dbReference type="Pfam" id="PF02204">
    <property type="entry name" value="VPS9"/>
    <property type="match status" value="1"/>
</dbReference>
<evidence type="ECO:0000313" key="8">
    <source>
        <dbReference type="EnsemblMetazoa" id="ACHR004726-PA"/>
    </source>
</evidence>
<feature type="region of interest" description="Disordered" evidence="4">
    <location>
        <begin position="650"/>
        <end position="692"/>
    </location>
</feature>
<dbReference type="GO" id="GO:0007165">
    <property type="term" value="P:signal transduction"/>
    <property type="evidence" value="ECO:0007669"/>
    <property type="project" value="InterPro"/>
</dbReference>
<dbReference type="EnsemblMetazoa" id="ACHR004726-RA">
    <property type="protein sequence ID" value="ACHR004726-PA"/>
    <property type="gene ID" value="ACHR004726"/>
</dbReference>
<feature type="region of interest" description="Disordered" evidence="4">
    <location>
        <begin position="787"/>
        <end position="810"/>
    </location>
</feature>
<dbReference type="SUPFAM" id="SSF109993">
    <property type="entry name" value="VPS9 domain"/>
    <property type="match status" value="1"/>
</dbReference>
<dbReference type="GO" id="GO:0031267">
    <property type="term" value="F:small GTPase binding"/>
    <property type="evidence" value="ECO:0007669"/>
    <property type="project" value="TreeGrafter"/>
</dbReference>
<proteinExistence type="inferred from homology"/>
<feature type="region of interest" description="Disordered" evidence="4">
    <location>
        <begin position="66"/>
        <end position="85"/>
    </location>
</feature>
<feature type="domain" description="SH2" evidence="5">
    <location>
        <begin position="218"/>
        <end position="311"/>
    </location>
</feature>
<dbReference type="VEuPathDB" id="VectorBase:ACHR004726"/>
<dbReference type="GO" id="GO:0005085">
    <property type="term" value="F:guanyl-nucleotide exchange factor activity"/>
    <property type="evidence" value="ECO:0007669"/>
    <property type="project" value="InterPro"/>
</dbReference>
<dbReference type="Pfam" id="PF00788">
    <property type="entry name" value="RA"/>
    <property type="match status" value="1"/>
</dbReference>
<evidence type="ECO:0000313" key="9">
    <source>
        <dbReference type="Proteomes" id="UP000075881"/>
    </source>
</evidence>
<dbReference type="InterPro" id="IPR000980">
    <property type="entry name" value="SH2"/>
</dbReference>
<feature type="domain" description="VPS9" evidence="7">
    <location>
        <begin position="1604"/>
        <end position="1748"/>
    </location>
</feature>
<dbReference type="Gene3D" id="3.30.505.10">
    <property type="entry name" value="SH2 domain"/>
    <property type="match status" value="1"/>
</dbReference>
<dbReference type="STRING" id="43041.A0A182K1U2"/>
<organism evidence="8 9">
    <name type="scientific">Anopheles christyi</name>
    <dbReference type="NCBI Taxonomy" id="43041"/>
    <lineage>
        <taxon>Eukaryota</taxon>
        <taxon>Metazoa</taxon>
        <taxon>Ecdysozoa</taxon>
        <taxon>Arthropoda</taxon>
        <taxon>Hexapoda</taxon>
        <taxon>Insecta</taxon>
        <taxon>Pterygota</taxon>
        <taxon>Neoptera</taxon>
        <taxon>Endopterygota</taxon>
        <taxon>Diptera</taxon>
        <taxon>Nematocera</taxon>
        <taxon>Culicoidea</taxon>
        <taxon>Culicidae</taxon>
        <taxon>Anophelinae</taxon>
        <taxon>Anopheles</taxon>
    </lineage>
</organism>
<dbReference type="SMART" id="SM00167">
    <property type="entry name" value="VPS9"/>
    <property type="match status" value="1"/>
</dbReference>
<dbReference type="InterPro" id="IPR037191">
    <property type="entry name" value="VPS9_dom_sf"/>
</dbReference>
<dbReference type="SMART" id="SM00252">
    <property type="entry name" value="SH2"/>
    <property type="match status" value="1"/>
</dbReference>
<dbReference type="PANTHER" id="PTHR23101:SF104">
    <property type="entry name" value="PROTEIN SPRINT"/>
    <property type="match status" value="1"/>
</dbReference>
<keyword evidence="3" id="KW-0727">SH2 domain</keyword>
<feature type="region of interest" description="Disordered" evidence="4">
    <location>
        <begin position="160"/>
        <end position="198"/>
    </location>
</feature>
<evidence type="ECO:0008006" key="10">
    <source>
        <dbReference type="Google" id="ProtNLM"/>
    </source>
</evidence>
<dbReference type="GO" id="GO:0005096">
    <property type="term" value="F:GTPase activator activity"/>
    <property type="evidence" value="ECO:0007669"/>
    <property type="project" value="UniProtKB-KW"/>
</dbReference>